<name>C5DL57_LACTC</name>
<feature type="domain" description="C2H2-type" evidence="5">
    <location>
        <begin position="80"/>
        <end position="102"/>
    </location>
</feature>
<dbReference type="InterPro" id="IPR040107">
    <property type="entry name" value="Snu23"/>
</dbReference>
<dbReference type="FunCoup" id="C5DL57">
    <property type="interactions" value="411"/>
</dbReference>
<dbReference type="OrthoDB" id="30343at2759"/>
<dbReference type="GO" id="GO:0000398">
    <property type="term" value="P:mRNA splicing, via spliceosome"/>
    <property type="evidence" value="ECO:0007669"/>
    <property type="project" value="InterPro"/>
</dbReference>
<keyword evidence="3" id="KW-0862">Zinc</keyword>
<dbReference type="eggNOG" id="KOG4727">
    <property type="taxonomic scope" value="Eukaryota"/>
</dbReference>
<dbReference type="PROSITE" id="PS00028">
    <property type="entry name" value="ZINC_FINGER_C2H2_1"/>
    <property type="match status" value="1"/>
</dbReference>
<evidence type="ECO:0000256" key="3">
    <source>
        <dbReference type="ARBA" id="ARBA00022833"/>
    </source>
</evidence>
<protein>
    <submittedName>
        <fullName evidence="6">KLTH0F10186p</fullName>
    </submittedName>
</protein>
<evidence type="ECO:0000259" key="5">
    <source>
        <dbReference type="PROSITE" id="PS00028"/>
    </source>
</evidence>
<dbReference type="EMBL" id="CU928170">
    <property type="protein sequence ID" value="CAR24208.1"/>
    <property type="molecule type" value="Genomic_DNA"/>
</dbReference>
<keyword evidence="4" id="KW-0539">Nucleus</keyword>
<dbReference type="InParanoid" id="C5DL57"/>
<accession>C5DL57</accession>
<dbReference type="PANTHER" id="PTHR45986:SF1">
    <property type="entry name" value="ZINC FINGER MATRIN-TYPE PROTEIN 2"/>
    <property type="match status" value="1"/>
</dbReference>
<evidence type="ECO:0000256" key="2">
    <source>
        <dbReference type="ARBA" id="ARBA00022771"/>
    </source>
</evidence>
<dbReference type="STRING" id="559295.C5DL57"/>
<evidence type="ECO:0000313" key="6">
    <source>
        <dbReference type="EMBL" id="CAR24208.1"/>
    </source>
</evidence>
<proteinExistence type="predicted"/>
<dbReference type="GO" id="GO:0005681">
    <property type="term" value="C:spliceosomal complex"/>
    <property type="evidence" value="ECO:0007669"/>
    <property type="project" value="InterPro"/>
</dbReference>
<evidence type="ECO:0000256" key="1">
    <source>
        <dbReference type="ARBA" id="ARBA00022723"/>
    </source>
</evidence>
<sequence>MSNFGRRTWDRDEYAELERESRGKLATIAEKLNPQQLEKLKTRYSNHALLVAEATQNSNERVLAPTITSYKKGKQFGFYCELCDLTFKDTLQFVNHLNHKTHQIKFELTFGESLILDLRDNEDVTVQEFEEVYSNLIRDFLKENRQDSRPAKKLKSEKKKVAEENLPLSDGVNKIMGFTGFGSTKK</sequence>
<dbReference type="HOGENOM" id="CLU_067237_2_1_1"/>
<dbReference type="KEGG" id="lth:KLTH0F10186g"/>
<organism evidence="6 7">
    <name type="scientific">Lachancea thermotolerans (strain ATCC 56472 / CBS 6340 / NRRL Y-8284)</name>
    <name type="common">Yeast</name>
    <name type="synonym">Kluyveromyces thermotolerans</name>
    <dbReference type="NCBI Taxonomy" id="559295"/>
    <lineage>
        <taxon>Eukaryota</taxon>
        <taxon>Fungi</taxon>
        <taxon>Dikarya</taxon>
        <taxon>Ascomycota</taxon>
        <taxon>Saccharomycotina</taxon>
        <taxon>Saccharomycetes</taxon>
        <taxon>Saccharomycetales</taxon>
        <taxon>Saccharomycetaceae</taxon>
        <taxon>Lachancea</taxon>
    </lineage>
</organism>
<dbReference type="PANTHER" id="PTHR45986">
    <property type="entry name" value="ZINC FINGER MATRIN-TYPE PROTEIN 2"/>
    <property type="match status" value="1"/>
</dbReference>
<keyword evidence="7" id="KW-1185">Reference proteome</keyword>
<dbReference type="Pfam" id="PF12874">
    <property type="entry name" value="zf-met"/>
    <property type="match status" value="1"/>
</dbReference>
<dbReference type="Proteomes" id="UP000002036">
    <property type="component" value="Chromosome F"/>
</dbReference>
<dbReference type="GO" id="GO:0008270">
    <property type="term" value="F:zinc ion binding"/>
    <property type="evidence" value="ECO:0007669"/>
    <property type="project" value="UniProtKB-KW"/>
</dbReference>
<keyword evidence="1" id="KW-0479">Metal-binding</keyword>
<gene>
    <name evidence="6" type="ordered locus">KLTH0F10186g</name>
</gene>
<dbReference type="GeneID" id="8292855"/>
<dbReference type="OMA" id="HKIHQIK"/>
<reference evidence="6 7" key="1">
    <citation type="journal article" date="2009" name="Genome Res.">
        <title>Comparative genomics of protoploid Saccharomycetaceae.</title>
        <authorList>
            <consortium name="The Genolevures Consortium"/>
            <person name="Souciet J.-L."/>
            <person name="Dujon B."/>
            <person name="Gaillardin C."/>
            <person name="Johnston M."/>
            <person name="Baret P.V."/>
            <person name="Cliften P."/>
            <person name="Sherman D.J."/>
            <person name="Weissenbach J."/>
            <person name="Westhof E."/>
            <person name="Wincker P."/>
            <person name="Jubin C."/>
            <person name="Poulain J."/>
            <person name="Barbe V."/>
            <person name="Segurens B."/>
            <person name="Artiguenave F."/>
            <person name="Anthouard V."/>
            <person name="Vacherie B."/>
            <person name="Val M.-E."/>
            <person name="Fulton R.S."/>
            <person name="Minx P."/>
            <person name="Wilson R."/>
            <person name="Durrens P."/>
            <person name="Jean G."/>
            <person name="Marck C."/>
            <person name="Martin T."/>
            <person name="Nikolski M."/>
            <person name="Rolland T."/>
            <person name="Seret M.-L."/>
            <person name="Casaregola S."/>
            <person name="Despons L."/>
            <person name="Fairhead C."/>
            <person name="Fischer G."/>
            <person name="Lafontaine I."/>
            <person name="Leh V."/>
            <person name="Lemaire M."/>
            <person name="de Montigny J."/>
            <person name="Neuveglise C."/>
            <person name="Thierry A."/>
            <person name="Blanc-Lenfle I."/>
            <person name="Bleykasten C."/>
            <person name="Diffels J."/>
            <person name="Fritsch E."/>
            <person name="Frangeul L."/>
            <person name="Goeffon A."/>
            <person name="Jauniaux N."/>
            <person name="Kachouri-Lafond R."/>
            <person name="Payen C."/>
            <person name="Potier S."/>
            <person name="Pribylova L."/>
            <person name="Ozanne C."/>
            <person name="Richard G.-F."/>
            <person name="Sacerdot C."/>
            <person name="Straub M.-L."/>
            <person name="Talla E."/>
        </authorList>
    </citation>
    <scope>NUCLEOTIDE SEQUENCE [LARGE SCALE GENOMIC DNA]</scope>
    <source>
        <strain evidence="7">ATCC 56472 / CBS 6340 / NRRL Y-8284</strain>
    </source>
</reference>
<keyword evidence="2" id="KW-0863">Zinc-finger</keyword>
<dbReference type="InterPro" id="IPR036236">
    <property type="entry name" value="Znf_C2H2_sf"/>
</dbReference>
<dbReference type="AlphaFoldDB" id="C5DL57"/>
<dbReference type="RefSeq" id="XP_002554645.1">
    <property type="nucleotide sequence ID" value="XM_002554599.1"/>
</dbReference>
<dbReference type="SUPFAM" id="SSF57667">
    <property type="entry name" value="beta-beta-alpha zinc fingers"/>
    <property type="match status" value="1"/>
</dbReference>
<evidence type="ECO:0000256" key="4">
    <source>
        <dbReference type="ARBA" id="ARBA00023242"/>
    </source>
</evidence>
<dbReference type="InterPro" id="IPR013087">
    <property type="entry name" value="Znf_C2H2_type"/>
</dbReference>
<dbReference type="GO" id="GO:0046540">
    <property type="term" value="C:U4/U6 x U5 tri-snRNP complex"/>
    <property type="evidence" value="ECO:0007669"/>
    <property type="project" value="TreeGrafter"/>
</dbReference>
<evidence type="ECO:0000313" key="7">
    <source>
        <dbReference type="Proteomes" id="UP000002036"/>
    </source>
</evidence>